<protein>
    <submittedName>
        <fullName evidence="1">Uncharacterized protein</fullName>
    </submittedName>
</protein>
<proteinExistence type="predicted"/>
<keyword evidence="2" id="KW-1185">Reference proteome</keyword>
<evidence type="ECO:0000313" key="2">
    <source>
        <dbReference type="Proteomes" id="UP001317488"/>
    </source>
</evidence>
<organism evidence="1 2">
    <name type="scientific">Thermus antranikianii</name>
    <dbReference type="NCBI Taxonomy" id="88190"/>
    <lineage>
        <taxon>Bacteria</taxon>
        <taxon>Thermotogati</taxon>
        <taxon>Deinococcota</taxon>
        <taxon>Deinococci</taxon>
        <taxon>Thermales</taxon>
        <taxon>Thermaceae</taxon>
        <taxon>Thermus</taxon>
    </lineage>
</organism>
<dbReference type="RefSeq" id="WP_126170657.1">
    <property type="nucleotide sequence ID" value="NZ_CP046617.1"/>
</dbReference>
<evidence type="ECO:0000313" key="1">
    <source>
        <dbReference type="EMBL" id="WCM40291.1"/>
    </source>
</evidence>
<sequence length="171" mass="18784">MLREASVALASRSGRLTSVARTQRSLLSLDAELARTGCVHHLLALDWNVPDRFLAEIERHIGATEPPELVVAWIHEDHLALRLAAVLARMGHPLRFFHVVGSARTNPKQLADSLSQGLEPHPNLRYHQVVLGARRSGGSMRWLTHQEISAGVLQAIEAGLAQWMVGDVGGY</sequence>
<name>A0ABY7RSI2_9DEIN</name>
<gene>
    <name evidence="1" type="ORF">GO600_09425</name>
</gene>
<dbReference type="EMBL" id="CP046617">
    <property type="protein sequence ID" value="WCM40291.1"/>
    <property type="molecule type" value="Genomic_DNA"/>
</dbReference>
<dbReference type="Proteomes" id="UP001317488">
    <property type="component" value="Chromosome"/>
</dbReference>
<accession>A0ABY7RSI2</accession>
<reference evidence="1 2" key="1">
    <citation type="submission" date="2019-12" db="EMBL/GenBank/DDBJ databases">
        <authorList>
            <person name="An T."/>
        </authorList>
    </citation>
    <scope>NUCLEOTIDE SEQUENCE [LARGE SCALE GENOMIC DNA]</scope>
    <source>
        <strain evidence="1 2">JCM 19900</strain>
    </source>
</reference>